<feature type="binding site" evidence="6">
    <location>
        <position position="220"/>
    </location>
    <ligand>
        <name>substrate</name>
    </ligand>
</feature>
<reference evidence="9" key="1">
    <citation type="journal article" date="2016" name="Nat. Commun.">
        <title>Genome analysis of three Pneumocystis species reveals adaptation mechanisms to life exclusively in mammalian hosts.</title>
        <authorList>
            <person name="Ma L."/>
            <person name="Chen Z."/>
            <person name="Huang D.W."/>
            <person name="Kutty G."/>
            <person name="Ishihara M."/>
            <person name="Wang H."/>
            <person name="Abouelleil A."/>
            <person name="Bishop L."/>
            <person name="Davey E."/>
            <person name="Deng R."/>
            <person name="Deng X."/>
            <person name="Fan L."/>
            <person name="Fantoni G."/>
            <person name="Fitzgerald M."/>
            <person name="Gogineni E."/>
            <person name="Goldberg J.M."/>
            <person name="Handley G."/>
            <person name="Hu X."/>
            <person name="Huber C."/>
            <person name="Jiao X."/>
            <person name="Jones K."/>
            <person name="Levin J.Z."/>
            <person name="Liu Y."/>
            <person name="Macdonald P."/>
            <person name="Melnikov A."/>
            <person name="Raley C."/>
            <person name="Sassi M."/>
            <person name="Sherman B.T."/>
            <person name="Song X."/>
            <person name="Sykes S."/>
            <person name="Tran B."/>
            <person name="Walsh L."/>
            <person name="Xia Y."/>
            <person name="Yang J."/>
            <person name="Young S."/>
            <person name="Zeng Q."/>
            <person name="Zheng X."/>
            <person name="Stephens R."/>
            <person name="Nusbaum C."/>
            <person name="Birren B.W."/>
            <person name="Azadi P."/>
            <person name="Lempicki R.A."/>
            <person name="Cuomo C.A."/>
            <person name="Kovacs J.A."/>
        </authorList>
    </citation>
    <scope>NUCLEOTIDE SEQUENCE [LARGE SCALE GENOMIC DNA]</scope>
    <source>
        <strain evidence="9">RU7</strain>
    </source>
</reference>
<dbReference type="NCBIfam" id="TIGR00449">
    <property type="entry name" value="tgt_general"/>
    <property type="match status" value="1"/>
</dbReference>
<dbReference type="GeneID" id="28940754"/>
<dbReference type="GO" id="GO:0002099">
    <property type="term" value="P:tRNA wobble guanine modification"/>
    <property type="evidence" value="ECO:0007669"/>
    <property type="project" value="EnsemblFungi"/>
</dbReference>
<dbReference type="SUPFAM" id="SSF51713">
    <property type="entry name" value="tRNA-guanine transglycosylase"/>
    <property type="match status" value="1"/>
</dbReference>
<evidence type="ECO:0000256" key="2">
    <source>
        <dbReference type="ARBA" id="ARBA00022679"/>
    </source>
</evidence>
<dbReference type="InterPro" id="IPR036511">
    <property type="entry name" value="TGT-like_sf"/>
</dbReference>
<dbReference type="Gene3D" id="3.20.20.105">
    <property type="entry name" value="Queuine tRNA-ribosyltransferase-like"/>
    <property type="match status" value="1"/>
</dbReference>
<dbReference type="InterPro" id="IPR002616">
    <property type="entry name" value="tRNA_ribo_trans-like"/>
</dbReference>
<dbReference type="HAMAP" id="MF_00168">
    <property type="entry name" value="Q_tRNA_Tgt"/>
    <property type="match status" value="1"/>
</dbReference>
<feature type="domain" description="tRNA-guanine(15) transglycosylase-like" evidence="7">
    <location>
        <begin position="17"/>
        <end position="374"/>
    </location>
</feature>
<dbReference type="PANTHER" id="PTHR43530:SF1">
    <property type="entry name" value="QUEUINE TRNA-RIBOSYLTRANSFERASE CATALYTIC SUBUNIT 1"/>
    <property type="match status" value="1"/>
</dbReference>
<dbReference type="PANTHER" id="PTHR43530">
    <property type="entry name" value="QUEUINE TRNA-RIBOSYLTRANSFERASE CATALYTIC SUBUNIT 1"/>
    <property type="match status" value="1"/>
</dbReference>
<dbReference type="GO" id="GO:0005829">
    <property type="term" value="C:cytosol"/>
    <property type="evidence" value="ECO:0007669"/>
    <property type="project" value="TreeGrafter"/>
</dbReference>
<feature type="binding site" evidence="6">
    <location>
        <position position="342"/>
    </location>
    <ligand>
        <name>Zn(2+)</name>
        <dbReference type="ChEBI" id="CHEBI:29105"/>
    </ligand>
</feature>
<comment type="subcellular location">
    <subcellularLocation>
        <location evidence="6">Cytoplasm</location>
    </subcellularLocation>
</comment>
<accession>A0A0W4ZMM1</accession>
<dbReference type="GO" id="GO:0046872">
    <property type="term" value="F:metal ion binding"/>
    <property type="evidence" value="ECO:0007669"/>
    <property type="project" value="UniProtKB-KW"/>
</dbReference>
<feature type="region of interest" description="RNA binding" evidence="6">
    <location>
        <begin position="251"/>
        <end position="257"/>
    </location>
</feature>
<dbReference type="EC" id="2.4.2.64" evidence="6"/>
<feature type="binding site" evidence="6">
    <location>
        <begin position="96"/>
        <end position="100"/>
    </location>
    <ligand>
        <name>substrate</name>
    </ligand>
</feature>
<dbReference type="InterPro" id="IPR004803">
    <property type="entry name" value="TGT"/>
</dbReference>
<feature type="binding site" evidence="6">
    <location>
        <position position="313"/>
    </location>
    <ligand>
        <name>Zn(2+)</name>
        <dbReference type="ChEBI" id="CHEBI:29105"/>
    </ligand>
</feature>
<sequence>MLPKGLTFDIIHECSVSKARAGLLTLSHGSVETPVFMPVGTQATLKGITPQQLGHLGCRLMLNNTYHLGLRPGQSVLDMIGGAHVFQGWPHNLLTDSGGFQMVSLLKLSRVTEEGVEFHSPHDGSVMLLTPEHSISLQNSIGSDIIMQLDDVVHSLSPLERVKEAMWRTIRWLDRCIAANKYPEKQSLYGIVQGGLDEELRTTSCLEIIKRETPGIAIGGLSGGEEKSQMYKIVSICTNLLPSNKPRYLMGVGYTEDLIVNVALGIDQFDCVYPTRTARFGNALTPYGVLNLRNKCFANDYNPIDRDCKCPCCKSDEWGITRAYIHHIVCKETVFAHLLTIHNVHYQLNLMKEIRNAIIHDQFPTFVKKAFNRLYSKRKKDYPKWAIDSLNTVNINLLE</sequence>
<evidence type="ECO:0000256" key="1">
    <source>
        <dbReference type="ARBA" id="ARBA00022676"/>
    </source>
</evidence>
<evidence type="ECO:0000313" key="8">
    <source>
        <dbReference type="EMBL" id="KTW29620.1"/>
    </source>
</evidence>
<comment type="catalytic activity">
    <reaction evidence="6">
        <text>guanosine(34) in tRNA + queuine = queuosine(34) in tRNA + guanine</text>
        <dbReference type="Rhea" id="RHEA:16633"/>
        <dbReference type="Rhea" id="RHEA-COMP:10341"/>
        <dbReference type="Rhea" id="RHEA-COMP:18571"/>
        <dbReference type="ChEBI" id="CHEBI:16235"/>
        <dbReference type="ChEBI" id="CHEBI:17433"/>
        <dbReference type="ChEBI" id="CHEBI:74269"/>
        <dbReference type="ChEBI" id="CHEBI:194431"/>
        <dbReference type="EC" id="2.4.2.64"/>
    </reaction>
</comment>
<feature type="region of interest" description="RNA binding; important for wobble base 34 recognition" evidence="6">
    <location>
        <begin position="275"/>
        <end position="279"/>
    </location>
</feature>
<protein>
    <recommendedName>
        <fullName evidence="6">Queuine tRNA-ribosyltransferase catalytic subunit 1</fullName>
        <ecNumber evidence="6">2.4.2.64</ecNumber>
    </recommendedName>
    <alternativeName>
        <fullName evidence="6">Guanine insertion enzyme</fullName>
    </alternativeName>
    <alternativeName>
        <fullName evidence="6">tRNA-guanine transglycosylase</fullName>
    </alternativeName>
</protein>
<evidence type="ECO:0000256" key="4">
    <source>
        <dbReference type="ARBA" id="ARBA00022723"/>
    </source>
</evidence>
<evidence type="ECO:0000256" key="5">
    <source>
        <dbReference type="ARBA" id="ARBA00022833"/>
    </source>
</evidence>
<dbReference type="eggNOG" id="KOG3908">
    <property type="taxonomic scope" value="Eukaryota"/>
</dbReference>
<keyword evidence="1 6" id="KW-0328">Glycosyltransferase</keyword>
<feature type="binding site" evidence="6">
    <location>
        <position position="150"/>
    </location>
    <ligand>
        <name>substrate</name>
    </ligand>
</feature>
<dbReference type="OrthoDB" id="10249838at2759"/>
<dbReference type="NCBIfam" id="TIGR00430">
    <property type="entry name" value="Q_tRNA_tgt"/>
    <property type="match status" value="1"/>
</dbReference>
<evidence type="ECO:0000256" key="6">
    <source>
        <dbReference type="HAMAP-Rule" id="MF_03218"/>
    </source>
</evidence>
<comment type="similarity">
    <text evidence="6">Belongs to the queuine tRNA-ribosyltransferase family.</text>
</comment>
<evidence type="ECO:0000313" key="9">
    <source>
        <dbReference type="Proteomes" id="UP000053447"/>
    </source>
</evidence>
<gene>
    <name evidence="8" type="ORF">T551_02236</name>
</gene>
<evidence type="ECO:0000259" key="7">
    <source>
        <dbReference type="Pfam" id="PF01702"/>
    </source>
</evidence>
<name>A0A0W4ZMM1_PNEJ7</name>
<dbReference type="AlphaFoldDB" id="A0A0W4ZMM1"/>
<comment type="function">
    <text evidence="6">Catalytic subunit of the queuine tRNA-ribosyltransferase (TGT) that catalyzes the base-exchange of a guanine (G) residue with queuine (Q) at position 34 (anticodon wobble position) in tRNAs with GU(N) anticodons (tRNA-Asp, -Asn, -His and -Tyr), resulting in the hypermodified nucleoside queuosine (7-(((4,5-cis-dihydroxy-2-cyclopenten-1-yl)amino)methyl)-7-deazaguanosine). Catalysis occurs through a double-displacement mechanism. The nucleophile active site attacks the C1' of nucleotide 34 to detach the guanine base from the RNA, forming a covalent enzyme-RNA intermediate. The proton acceptor active site deprotonates the incoming queuine, allowing a nucleophilic attack on the C1' of the ribose to form the product.</text>
</comment>
<dbReference type="GO" id="GO:0008479">
    <property type="term" value="F:tRNA-guanosine(34) queuine transglycosylase activity"/>
    <property type="evidence" value="ECO:0007669"/>
    <property type="project" value="UniProtKB-UniRule"/>
</dbReference>
<keyword evidence="9" id="KW-1185">Reference proteome</keyword>
<keyword evidence="2 6" id="KW-0808">Transferase</keyword>
<dbReference type="RefSeq" id="XP_018229451.1">
    <property type="nucleotide sequence ID" value="XM_018374499.1"/>
</dbReference>
<feature type="binding site" evidence="6">
    <location>
        <position position="310"/>
    </location>
    <ligand>
        <name>Zn(2+)</name>
        <dbReference type="ChEBI" id="CHEBI:29105"/>
    </ligand>
</feature>
<dbReference type="Proteomes" id="UP000053447">
    <property type="component" value="Unassembled WGS sequence"/>
</dbReference>
<feature type="active site" description="Nucleophile" evidence="6">
    <location>
        <position position="270"/>
    </location>
</feature>
<organism evidence="8 9">
    <name type="scientific">Pneumocystis jirovecii (strain RU7)</name>
    <name type="common">Human pneumocystis pneumonia agent</name>
    <dbReference type="NCBI Taxonomy" id="1408657"/>
    <lineage>
        <taxon>Eukaryota</taxon>
        <taxon>Fungi</taxon>
        <taxon>Dikarya</taxon>
        <taxon>Ascomycota</taxon>
        <taxon>Taphrinomycotina</taxon>
        <taxon>Pneumocystomycetes</taxon>
        <taxon>Pneumocystaceae</taxon>
        <taxon>Pneumocystis</taxon>
    </lineage>
</organism>
<comment type="cofactor">
    <cofactor evidence="6">
        <name>Zn(2+)</name>
        <dbReference type="ChEBI" id="CHEBI:29105"/>
    </cofactor>
</comment>
<keyword evidence="3 6" id="KW-0819">tRNA processing</keyword>
<keyword evidence="4 6" id="KW-0479">Metal-binding</keyword>
<comment type="caution">
    <text evidence="8">The sequence shown here is derived from an EMBL/GenBank/DDBJ whole genome shotgun (WGS) entry which is preliminary data.</text>
</comment>
<keyword evidence="5 6" id="KW-0862">Zinc</keyword>
<dbReference type="STRING" id="1408657.A0A0W4ZMM1"/>
<feature type="binding site" evidence="6">
    <location>
        <position position="308"/>
    </location>
    <ligand>
        <name>Zn(2+)</name>
        <dbReference type="ChEBI" id="CHEBI:29105"/>
    </ligand>
</feature>
<keyword evidence="6" id="KW-0963">Cytoplasm</keyword>
<evidence type="ECO:0000256" key="3">
    <source>
        <dbReference type="ARBA" id="ARBA00022694"/>
    </source>
</evidence>
<feature type="binding site" evidence="6">
    <location>
        <position position="193"/>
    </location>
    <ligand>
        <name>substrate</name>
    </ligand>
</feature>
<feature type="active site" description="Proton acceptor" evidence="6">
    <location>
        <position position="96"/>
    </location>
</feature>
<comment type="subunit">
    <text evidence="6">Heterodimer of a catalytic subunit and an accessory subunit.</text>
</comment>
<dbReference type="EMBL" id="LFWA01000009">
    <property type="protein sequence ID" value="KTW29620.1"/>
    <property type="molecule type" value="Genomic_DNA"/>
</dbReference>
<dbReference type="Pfam" id="PF01702">
    <property type="entry name" value="TGT"/>
    <property type="match status" value="1"/>
</dbReference>
<dbReference type="VEuPathDB" id="FungiDB:T551_02236"/>
<proteinExistence type="inferred from homology"/>